<dbReference type="InterPro" id="IPR052389">
    <property type="entry name" value="Sec_Metab_Biosynth-Assoc"/>
</dbReference>
<dbReference type="AlphaFoldDB" id="A0A1G7JVA3"/>
<dbReference type="PANTHER" id="PTHR38110">
    <property type="entry name" value="CHROMOSOME 23, WHOLE GENOME SHOTGUN SEQUENCE"/>
    <property type="match status" value="1"/>
</dbReference>
<dbReference type="Pfam" id="PF20789">
    <property type="entry name" value="4HBT_3C"/>
    <property type="match status" value="1"/>
</dbReference>
<gene>
    <name evidence="3" type="ORF">SAMN05660662_1732</name>
</gene>
<name>A0A1G7JVA3_9ACTN</name>
<dbReference type="EMBL" id="FNBT01000002">
    <property type="protein sequence ID" value="SDF28877.1"/>
    <property type="molecule type" value="Genomic_DNA"/>
</dbReference>
<sequence>MPQTDDAQPTYDFDTATAVRRGEGGALLADLDQTWQVGGGILNGGYLLSVAARAAVSESPHPHPVAVAASYVRPTPAGEATLEVTPGAAGRTLAHSVVTLASSGAGPSIVVQATTATLGDETPDYDASRMPDMPPPDECVDLSARLNPDPSKRPGLSRHVDSRLDPATAGWTVGEPSDEPVLRAWIRFVDGRPADPLGLLTFSDVLPPLGFAIGQRGWAPTVQLQVLVRAMPAPGWCLAEARATQIAGGWIDEDCTIWDSEGRLVVQARQLARLSRGR</sequence>
<dbReference type="RefSeq" id="WP_091764758.1">
    <property type="nucleotide sequence ID" value="NZ_FNBT01000002.1"/>
</dbReference>
<organism evidence="3 4">
    <name type="scientific">Blastococcus aurantiacus</name>
    <dbReference type="NCBI Taxonomy" id="1550231"/>
    <lineage>
        <taxon>Bacteria</taxon>
        <taxon>Bacillati</taxon>
        <taxon>Actinomycetota</taxon>
        <taxon>Actinomycetes</taxon>
        <taxon>Geodermatophilales</taxon>
        <taxon>Geodermatophilaceae</taxon>
        <taxon>Blastococcus</taxon>
    </lineage>
</organism>
<evidence type="ECO:0000259" key="2">
    <source>
        <dbReference type="Pfam" id="PF20789"/>
    </source>
</evidence>
<dbReference type="InterPro" id="IPR049450">
    <property type="entry name" value="ACOT8-like_C"/>
</dbReference>
<dbReference type="InterPro" id="IPR029069">
    <property type="entry name" value="HotDog_dom_sf"/>
</dbReference>
<accession>A0A1G7JVA3</accession>
<evidence type="ECO:0000313" key="4">
    <source>
        <dbReference type="Proteomes" id="UP000199406"/>
    </source>
</evidence>
<feature type="domain" description="Acyl-CoA thioesterase-like N-terminal HotDog" evidence="1">
    <location>
        <begin position="32"/>
        <end position="114"/>
    </location>
</feature>
<dbReference type="Proteomes" id="UP000199406">
    <property type="component" value="Unassembled WGS sequence"/>
</dbReference>
<dbReference type="InterPro" id="IPR049449">
    <property type="entry name" value="TesB_ACOT8-like_N"/>
</dbReference>
<dbReference type="OrthoDB" id="5418286at2"/>
<dbReference type="Gene3D" id="2.40.160.210">
    <property type="entry name" value="Acyl-CoA thioesterase, double hotdog domain"/>
    <property type="match status" value="1"/>
</dbReference>
<dbReference type="STRING" id="1550231.SAMN05660662_1732"/>
<evidence type="ECO:0000313" key="3">
    <source>
        <dbReference type="EMBL" id="SDF28877.1"/>
    </source>
</evidence>
<dbReference type="InterPro" id="IPR042171">
    <property type="entry name" value="Acyl-CoA_hotdog"/>
</dbReference>
<dbReference type="Pfam" id="PF13622">
    <property type="entry name" value="4HBT_3"/>
    <property type="match status" value="1"/>
</dbReference>
<evidence type="ECO:0000259" key="1">
    <source>
        <dbReference type="Pfam" id="PF13622"/>
    </source>
</evidence>
<dbReference type="PANTHER" id="PTHR38110:SF1">
    <property type="entry name" value="THIOESTERASE DOMAIN-CONTAINING PROTEIN"/>
    <property type="match status" value="1"/>
</dbReference>
<reference evidence="4" key="1">
    <citation type="submission" date="2016-10" db="EMBL/GenBank/DDBJ databases">
        <authorList>
            <person name="Varghese N."/>
            <person name="Submissions S."/>
        </authorList>
    </citation>
    <scope>NUCLEOTIDE SEQUENCE [LARGE SCALE GENOMIC DNA]</scope>
    <source>
        <strain evidence="4">DSM 44268</strain>
    </source>
</reference>
<feature type="domain" description="Acyl-CoA thioesterase-like C-terminal" evidence="2">
    <location>
        <begin position="136"/>
        <end position="272"/>
    </location>
</feature>
<keyword evidence="4" id="KW-1185">Reference proteome</keyword>
<proteinExistence type="predicted"/>
<protein>
    <submittedName>
        <fullName evidence="3">Acyl-CoA thioesterase</fullName>
    </submittedName>
</protein>
<dbReference type="SUPFAM" id="SSF54637">
    <property type="entry name" value="Thioesterase/thiol ester dehydrase-isomerase"/>
    <property type="match status" value="2"/>
</dbReference>